<dbReference type="EMBL" id="CAESAQ020000078">
    <property type="protein sequence ID" value="CAB5503743.1"/>
    <property type="molecule type" value="Genomic_DNA"/>
</dbReference>
<comment type="caution">
    <text evidence="2">The sequence shown here is derived from an EMBL/GenBank/DDBJ whole genome shotgun (WGS) entry which is preliminary data.</text>
</comment>
<sequence length="91" mass="10449">MIFLNLVLAGLRLGLKNYQVGEKWILNDYLYLCKGLYISNAIFKNKMNHIVSILGMRMDARLFGLFLKMVLCKSLPIFIQSDYPTTATITL</sequence>
<reference evidence="1 4" key="3">
    <citation type="submission" date="2020-05" db="EMBL/GenBank/DDBJ databases">
        <authorList>
            <person name="Petersen J."/>
            <person name="Sayavedra L."/>
        </authorList>
    </citation>
    <scope>NUCLEOTIDE SEQUENCE [LARGE SCALE GENOMIC DNA]</scope>
    <source>
        <strain evidence="1">B thermophilus SOXS</strain>
    </source>
</reference>
<evidence type="ECO:0000313" key="3">
    <source>
        <dbReference type="Proteomes" id="UP000182798"/>
    </source>
</evidence>
<reference evidence="2" key="2">
    <citation type="journal article" date="2017" name="Stand. Genomic Sci.">
        <title>Genome sequence of the sulfur-oxidizing Bathymodiolus thermophilus gill endosymbiont.</title>
        <authorList>
            <person name="Ponnudurai R."/>
            <person name="Sayavedra L."/>
            <person name="Kleiner M."/>
            <person name="Heiden S.E."/>
            <person name="Thurmer A."/>
            <person name="Felbeck H."/>
            <person name="Schluter R."/>
            <person name="Sievert S.M."/>
            <person name="Daniel R."/>
            <person name="Schweder T."/>
            <person name="Markert S."/>
        </authorList>
    </citation>
    <scope>NUCLEOTIDE SEQUENCE</scope>
    <source>
        <strain evidence="2">BAT/CrabSpa'14</strain>
    </source>
</reference>
<evidence type="ECO:0000313" key="2">
    <source>
        <dbReference type="EMBL" id="OIR24044.1"/>
    </source>
</evidence>
<gene>
    <name evidence="2" type="ORF">BGC33_09145</name>
    <name evidence="1" type="ORF">THERMOS_1828</name>
</gene>
<reference evidence="3" key="1">
    <citation type="submission" date="2016-09" db="EMBL/GenBank/DDBJ databases">
        <title>Genome Sequence of Bathymodiolus thermophilus sulfur-oxidizing gill endosymbiont.</title>
        <authorList>
            <person name="Ponnudurai R."/>
            <person name="Kleiner M."/>
            <person name="Sayavedra L."/>
            <person name="Thuermer A."/>
            <person name="Felbeck H."/>
            <person name="Schlueter R."/>
            <person name="Schweder T."/>
            <person name="Markert S."/>
        </authorList>
    </citation>
    <scope>NUCLEOTIDE SEQUENCE [LARGE SCALE GENOMIC DNA]</scope>
    <source>
        <strain evidence="3">BAT/CrabSpa'14</strain>
    </source>
</reference>
<dbReference type="Proteomes" id="UP000643672">
    <property type="component" value="Unassembled WGS sequence"/>
</dbReference>
<protein>
    <submittedName>
        <fullName evidence="2">Uncharacterized protein</fullName>
    </submittedName>
</protein>
<dbReference type="Proteomes" id="UP000182798">
    <property type="component" value="Unassembled WGS sequence"/>
</dbReference>
<keyword evidence="4" id="KW-1185">Reference proteome</keyword>
<accession>A0A1J5TV53</accession>
<dbReference type="AlphaFoldDB" id="A0A1J5TV53"/>
<dbReference type="EMBL" id="MIQH01000895">
    <property type="protein sequence ID" value="OIR24044.1"/>
    <property type="molecule type" value="Genomic_DNA"/>
</dbReference>
<proteinExistence type="predicted"/>
<name>A0A1J5TV53_9GAMM</name>
<evidence type="ECO:0000313" key="4">
    <source>
        <dbReference type="Proteomes" id="UP000643672"/>
    </source>
</evidence>
<organism evidence="2 3">
    <name type="scientific">Bathymodiolus thermophilus thioautotrophic gill symbiont</name>
    <dbReference type="NCBI Taxonomy" id="2360"/>
    <lineage>
        <taxon>Bacteria</taxon>
        <taxon>Pseudomonadati</taxon>
        <taxon>Pseudomonadota</taxon>
        <taxon>Gammaproteobacteria</taxon>
        <taxon>sulfur-oxidizing symbionts</taxon>
    </lineage>
</organism>
<evidence type="ECO:0000313" key="1">
    <source>
        <dbReference type="EMBL" id="CAB5503743.1"/>
    </source>
</evidence>